<evidence type="ECO:0008006" key="4">
    <source>
        <dbReference type="Google" id="ProtNLM"/>
    </source>
</evidence>
<keyword evidence="1" id="KW-1133">Transmembrane helix</keyword>
<reference evidence="2 3" key="1">
    <citation type="submission" date="2013-02" db="EMBL/GenBank/DDBJ databases">
        <title>Whole genome shotgun sequence of Gordonia malaquae NBRC 108250.</title>
        <authorList>
            <person name="Yoshida I."/>
            <person name="Hosoyama A."/>
            <person name="Tsuchikane K."/>
            <person name="Ando Y."/>
            <person name="Baba S."/>
            <person name="Ohji S."/>
            <person name="Hamada M."/>
            <person name="Tamura T."/>
            <person name="Yamazoe A."/>
            <person name="Yamazaki S."/>
            <person name="Fujita N."/>
        </authorList>
    </citation>
    <scope>NUCLEOTIDE SEQUENCE [LARGE SCALE GENOMIC DNA]</scope>
    <source>
        <strain evidence="2 3">NBRC 108250</strain>
    </source>
</reference>
<dbReference type="OrthoDB" id="4381353at2"/>
<evidence type="ECO:0000256" key="1">
    <source>
        <dbReference type="SAM" id="Phobius"/>
    </source>
</evidence>
<dbReference type="RefSeq" id="WP_008379426.1">
    <property type="nucleotide sequence ID" value="NZ_BAOP01000017.1"/>
</dbReference>
<proteinExistence type="predicted"/>
<organism evidence="2 3">
    <name type="scientific">Gordonia malaquae NBRC 108250</name>
    <dbReference type="NCBI Taxonomy" id="1223542"/>
    <lineage>
        <taxon>Bacteria</taxon>
        <taxon>Bacillati</taxon>
        <taxon>Actinomycetota</taxon>
        <taxon>Actinomycetes</taxon>
        <taxon>Mycobacteriales</taxon>
        <taxon>Gordoniaceae</taxon>
        <taxon>Gordonia</taxon>
    </lineage>
</organism>
<comment type="caution">
    <text evidence="2">The sequence shown here is derived from an EMBL/GenBank/DDBJ whole genome shotgun (WGS) entry which is preliminary data.</text>
</comment>
<dbReference type="AlphaFoldDB" id="M3UL58"/>
<keyword evidence="3" id="KW-1185">Reference proteome</keyword>
<evidence type="ECO:0000313" key="2">
    <source>
        <dbReference type="EMBL" id="GAC80420.1"/>
    </source>
</evidence>
<evidence type="ECO:0000313" key="3">
    <source>
        <dbReference type="Proteomes" id="UP000035009"/>
    </source>
</evidence>
<keyword evidence="1" id="KW-0812">Transmembrane</keyword>
<dbReference type="Proteomes" id="UP000035009">
    <property type="component" value="Unassembled WGS sequence"/>
</dbReference>
<dbReference type="STRING" id="410332.SAMN04488550_0219"/>
<gene>
    <name evidence="2" type="ORF">GM1_017_00790</name>
</gene>
<name>M3UL58_GORML</name>
<keyword evidence="1" id="KW-0472">Membrane</keyword>
<dbReference type="EMBL" id="BAOP01000017">
    <property type="protein sequence ID" value="GAC80420.1"/>
    <property type="molecule type" value="Genomic_DNA"/>
</dbReference>
<protein>
    <recommendedName>
        <fullName evidence="4">Alkaline shock response membrane anchor protein AmaP</fullName>
    </recommendedName>
</protein>
<accession>M3UL58</accession>
<sequence length="186" mass="19899">MNRTPASFHRLSTALIGLLLIAVGGAALAHRFGVTPVSEWVDRFDPSSIDRLSGSGWWTAVLAGVVVVSLIWGLALIGSTIRPRAVDDLELDGSDPSGELVIAPKLIASAVADDLAGDTMFQKVSARALDDRSRKIIRVEVTARPDRSYADIAERVGRATSQIADALVGSDVHVQAFIHLERSPKH</sequence>
<dbReference type="eggNOG" id="ENOG5031EP2">
    <property type="taxonomic scope" value="Bacteria"/>
</dbReference>
<feature type="transmembrane region" description="Helical" evidence="1">
    <location>
        <begin position="55"/>
        <end position="77"/>
    </location>
</feature>